<dbReference type="EMBL" id="JAGQLM010000131">
    <property type="protein sequence ID" value="MCA9375274.1"/>
    <property type="molecule type" value="Genomic_DNA"/>
</dbReference>
<reference evidence="2" key="2">
    <citation type="journal article" date="2021" name="Microbiome">
        <title>Successional dynamics and alternative stable states in a saline activated sludge microbial community over 9 years.</title>
        <authorList>
            <person name="Wang Y."/>
            <person name="Ye J."/>
            <person name="Ju F."/>
            <person name="Liu L."/>
            <person name="Boyd J.A."/>
            <person name="Deng Y."/>
            <person name="Parks D.H."/>
            <person name="Jiang X."/>
            <person name="Yin X."/>
            <person name="Woodcroft B.J."/>
            <person name="Tyson G.W."/>
            <person name="Hugenholtz P."/>
            <person name="Polz M.F."/>
            <person name="Zhang T."/>
        </authorList>
    </citation>
    <scope>NUCLEOTIDE SEQUENCE</scope>
    <source>
        <strain evidence="2">HKST-UBA16</strain>
    </source>
</reference>
<sequence length="292" mass="33521">MAKDKYKAVWVSHSSISDFLQCPKAYYLKNVYKDPNTGNKIKIITPALTLGLVVHNVIESLSQLPVDKRFQTPLFQKFNREWQKVSGKRGGFTDSDQEKEYKDRGERMIQKVVKNPGPVGGLAVKIQMDLPNFWLSEEDEIILCGKVDWLEYLPDTDSVNIIDFKTSRNKEEESSLQLPIYLLLVENCQKRAVEKASYWYLETDDKPSEVKLPESEDAKSEVLRIAQKIKLARQLEMYDCPEGEKGCRACQDFQRVLDGEGELVGQDEYGADVYVLPSNRQQEEENREGVVL</sequence>
<proteinExistence type="predicted"/>
<name>A0A955KVT4_9BACT</name>
<dbReference type="Proteomes" id="UP000748332">
    <property type="component" value="Unassembled WGS sequence"/>
</dbReference>
<evidence type="ECO:0000259" key="1">
    <source>
        <dbReference type="Pfam" id="PF12705"/>
    </source>
</evidence>
<dbReference type="InterPro" id="IPR038726">
    <property type="entry name" value="PDDEXK_AddAB-type"/>
</dbReference>
<accession>A0A955KVT4</accession>
<dbReference type="Gene3D" id="3.90.320.10">
    <property type="match status" value="1"/>
</dbReference>
<evidence type="ECO:0000313" key="2">
    <source>
        <dbReference type="EMBL" id="MCA9375274.1"/>
    </source>
</evidence>
<protein>
    <submittedName>
        <fullName evidence="2">PD-(D/E)XK nuclease family protein</fullName>
    </submittedName>
</protein>
<feature type="domain" description="PD-(D/E)XK endonuclease-like" evidence="1">
    <location>
        <begin position="11"/>
        <end position="251"/>
    </location>
</feature>
<gene>
    <name evidence="2" type="ORF">KC622_03010</name>
</gene>
<dbReference type="Pfam" id="PF12705">
    <property type="entry name" value="PDDEXK_1"/>
    <property type="match status" value="1"/>
</dbReference>
<evidence type="ECO:0000313" key="3">
    <source>
        <dbReference type="Proteomes" id="UP000748332"/>
    </source>
</evidence>
<organism evidence="2 3">
    <name type="scientific">Candidatus Dojkabacteria bacterium</name>
    <dbReference type="NCBI Taxonomy" id="2099670"/>
    <lineage>
        <taxon>Bacteria</taxon>
        <taxon>Candidatus Dojkabacteria</taxon>
    </lineage>
</organism>
<comment type="caution">
    <text evidence="2">The sequence shown here is derived from an EMBL/GenBank/DDBJ whole genome shotgun (WGS) entry which is preliminary data.</text>
</comment>
<dbReference type="AlphaFoldDB" id="A0A955KVT4"/>
<reference evidence="2" key="1">
    <citation type="submission" date="2020-04" db="EMBL/GenBank/DDBJ databases">
        <authorList>
            <person name="Zhang T."/>
        </authorList>
    </citation>
    <scope>NUCLEOTIDE SEQUENCE</scope>
    <source>
        <strain evidence="2">HKST-UBA16</strain>
    </source>
</reference>
<dbReference type="InterPro" id="IPR011604">
    <property type="entry name" value="PDDEXK-like_dom_sf"/>
</dbReference>